<evidence type="ECO:0000256" key="5">
    <source>
        <dbReference type="SAM" id="MobiDB-lite"/>
    </source>
</evidence>
<evidence type="ECO:0000313" key="7">
    <source>
        <dbReference type="EMBL" id="KAA6412795.1"/>
    </source>
</evidence>
<evidence type="ECO:0000256" key="3">
    <source>
        <dbReference type="ARBA" id="ARBA00022989"/>
    </source>
</evidence>
<feature type="compositionally biased region" description="Basic and acidic residues" evidence="5">
    <location>
        <begin position="68"/>
        <end position="79"/>
    </location>
</feature>
<gene>
    <name evidence="7" type="ORF">FRX48_03787</name>
</gene>
<feature type="region of interest" description="Disordered" evidence="5">
    <location>
        <begin position="253"/>
        <end position="290"/>
    </location>
</feature>
<dbReference type="InterPro" id="IPR029208">
    <property type="entry name" value="COX14"/>
</dbReference>
<dbReference type="OrthoDB" id="4205486at2759"/>
<evidence type="ECO:0000256" key="6">
    <source>
        <dbReference type="SAM" id="Phobius"/>
    </source>
</evidence>
<feature type="compositionally biased region" description="Low complexity" evidence="5">
    <location>
        <begin position="43"/>
        <end position="59"/>
    </location>
</feature>
<keyword evidence="2 6" id="KW-0812">Transmembrane</keyword>
<protein>
    <recommendedName>
        <fullName evidence="9">Cytochrome oxidase c assembly-domain-containing protein</fullName>
    </recommendedName>
</protein>
<comment type="subcellular location">
    <subcellularLocation>
        <location evidence="1">Membrane</location>
        <topology evidence="1">Single-pass membrane protein</topology>
    </subcellularLocation>
</comment>
<evidence type="ECO:0000256" key="2">
    <source>
        <dbReference type="ARBA" id="ARBA00022692"/>
    </source>
</evidence>
<name>A0A5M8PUY8_9LECA</name>
<evidence type="ECO:0000256" key="1">
    <source>
        <dbReference type="ARBA" id="ARBA00004167"/>
    </source>
</evidence>
<dbReference type="Pfam" id="PF14880">
    <property type="entry name" value="COX14"/>
    <property type="match status" value="1"/>
</dbReference>
<comment type="caution">
    <text evidence="7">The sequence shown here is derived from an EMBL/GenBank/DDBJ whole genome shotgun (WGS) entry which is preliminary data.</text>
</comment>
<accession>A0A5M8PUY8</accession>
<feature type="transmembrane region" description="Helical" evidence="6">
    <location>
        <begin position="108"/>
        <end position="129"/>
    </location>
</feature>
<dbReference type="AlphaFoldDB" id="A0A5M8PUY8"/>
<proteinExistence type="predicted"/>
<reference evidence="7 8" key="1">
    <citation type="submission" date="2019-09" db="EMBL/GenBank/DDBJ databases">
        <title>The hologenome of the rock-dwelling lichen Lasallia pustulata.</title>
        <authorList>
            <person name="Greshake Tzovaras B."/>
            <person name="Segers F."/>
            <person name="Bicker A."/>
            <person name="Dal Grande F."/>
            <person name="Otte J."/>
            <person name="Hankeln T."/>
            <person name="Schmitt I."/>
            <person name="Ebersberger I."/>
        </authorList>
    </citation>
    <scope>NUCLEOTIDE SEQUENCE [LARGE SCALE GENOMIC DNA]</scope>
    <source>
        <strain evidence="7">A1-1</strain>
    </source>
</reference>
<keyword evidence="3 6" id="KW-1133">Transmembrane helix</keyword>
<organism evidence="7 8">
    <name type="scientific">Lasallia pustulata</name>
    <dbReference type="NCBI Taxonomy" id="136370"/>
    <lineage>
        <taxon>Eukaryota</taxon>
        <taxon>Fungi</taxon>
        <taxon>Dikarya</taxon>
        <taxon>Ascomycota</taxon>
        <taxon>Pezizomycotina</taxon>
        <taxon>Lecanoromycetes</taxon>
        <taxon>OSLEUM clade</taxon>
        <taxon>Umbilicariomycetidae</taxon>
        <taxon>Umbilicariales</taxon>
        <taxon>Umbilicariaceae</taxon>
        <taxon>Lasallia</taxon>
    </lineage>
</organism>
<dbReference type="Proteomes" id="UP000324767">
    <property type="component" value="Unassembled WGS sequence"/>
</dbReference>
<sequence>MFRSAVDATRFTATSPHAYSKPRAPSFAASNTPPPSSAPRNQPSRSHPAPGSSGAPRPGVTAPNGGETPKEKVARLRAAHEAAKQAQVTRWDRIVVRGRVWADVAHRVTVLGLIGVTVVTGVVMVYALVDLSWYNRRKKKVFYAEQYALLHERLAAAREAAARGEADEDQMLLLNRERAAEEAVQAAKQRKGIWGSTKEFLLSGMKKDEKESAERVNEGGVLSVLGEEGLMKMREEPGEDKAEDGGVLASVTARTQESHHESHNNRGTILEAVEEKRREGEKALERKGVEGGLLDKLAQKAVEAGKADAGKENGGWTSWLTSK</sequence>
<keyword evidence="4 6" id="KW-0472">Membrane</keyword>
<evidence type="ECO:0000313" key="8">
    <source>
        <dbReference type="Proteomes" id="UP000324767"/>
    </source>
</evidence>
<dbReference type="EMBL" id="VXIT01000005">
    <property type="protein sequence ID" value="KAA6412795.1"/>
    <property type="molecule type" value="Genomic_DNA"/>
</dbReference>
<feature type="compositionally biased region" description="Basic and acidic residues" evidence="5">
    <location>
        <begin position="273"/>
        <end position="289"/>
    </location>
</feature>
<dbReference type="GO" id="GO:0016020">
    <property type="term" value="C:membrane"/>
    <property type="evidence" value="ECO:0007669"/>
    <property type="project" value="UniProtKB-SubCell"/>
</dbReference>
<feature type="region of interest" description="Disordered" evidence="5">
    <location>
        <begin position="1"/>
        <end position="79"/>
    </location>
</feature>
<evidence type="ECO:0008006" key="9">
    <source>
        <dbReference type="Google" id="ProtNLM"/>
    </source>
</evidence>
<feature type="region of interest" description="Disordered" evidence="5">
    <location>
        <begin position="303"/>
        <end position="323"/>
    </location>
</feature>
<evidence type="ECO:0000256" key="4">
    <source>
        <dbReference type="ARBA" id="ARBA00023136"/>
    </source>
</evidence>